<evidence type="ECO:0000313" key="2">
    <source>
        <dbReference type="EMBL" id="KJV63311.1"/>
    </source>
</evidence>
<dbReference type="SUPFAM" id="SSF55729">
    <property type="entry name" value="Acyl-CoA N-acyltransferases (Nat)"/>
    <property type="match status" value="1"/>
</dbReference>
<feature type="domain" description="N-acetyltransferase" evidence="1">
    <location>
        <begin position="124"/>
        <end position="262"/>
    </location>
</feature>
<dbReference type="Proteomes" id="UP000033546">
    <property type="component" value="Unassembled WGS sequence"/>
</dbReference>
<gene>
    <name evidence="2" type="ORF">EMUCRT_0760</name>
</gene>
<accession>A0A0F3N6F6</accession>
<dbReference type="Gene3D" id="3.40.630.30">
    <property type="match status" value="1"/>
</dbReference>
<comment type="caution">
    <text evidence="2">The sequence shown here is derived from an EMBL/GenBank/DDBJ whole genome shotgun (WGS) entry which is preliminary data.</text>
</comment>
<organism evidence="2 3">
    <name type="scientific">Ehrlichia cf. muris str. EmCRT</name>
    <dbReference type="NCBI Taxonomy" id="1359167"/>
    <lineage>
        <taxon>Bacteria</taxon>
        <taxon>Pseudomonadati</taxon>
        <taxon>Pseudomonadota</taxon>
        <taxon>Alphaproteobacteria</taxon>
        <taxon>Rickettsiales</taxon>
        <taxon>Anaplasmataceae</taxon>
        <taxon>Ehrlichia</taxon>
    </lineage>
</organism>
<dbReference type="InterPro" id="IPR016181">
    <property type="entry name" value="Acyl_CoA_acyltransferase"/>
</dbReference>
<dbReference type="InterPro" id="IPR000182">
    <property type="entry name" value="GNAT_dom"/>
</dbReference>
<keyword evidence="2" id="KW-0808">Transferase</keyword>
<dbReference type="PROSITE" id="PS51186">
    <property type="entry name" value="GNAT"/>
    <property type="match status" value="1"/>
</dbReference>
<reference evidence="2 3" key="1">
    <citation type="submission" date="2015-02" db="EMBL/GenBank/DDBJ databases">
        <title>Genome Sequencing of Rickettsiales.</title>
        <authorList>
            <person name="Daugherty S.C."/>
            <person name="Su Q."/>
            <person name="Abolude K."/>
            <person name="Beier-Sexton M."/>
            <person name="Carlyon J.A."/>
            <person name="Carter R."/>
            <person name="Day N.P."/>
            <person name="Dumler S.J."/>
            <person name="Dyachenko V."/>
            <person name="Godinez A."/>
            <person name="Kurtti T.J."/>
            <person name="Lichay M."/>
            <person name="Mullins K.E."/>
            <person name="Ott S."/>
            <person name="Pappas-Brown V."/>
            <person name="Paris D.H."/>
            <person name="Patel P."/>
            <person name="Richards A.L."/>
            <person name="Sadzewicz L."/>
            <person name="Sears K."/>
            <person name="Seidman D."/>
            <person name="Sengamalay N."/>
            <person name="Stenos J."/>
            <person name="Tallon L.J."/>
            <person name="Vincent G."/>
            <person name="Fraser C.M."/>
            <person name="Munderloh U."/>
            <person name="Dunning-Hotopp J.C."/>
        </authorList>
    </citation>
    <scope>NUCLEOTIDE SEQUENCE [LARGE SCALE GENOMIC DNA]</scope>
    <source>
        <strain evidence="2 3">EmCRT</strain>
    </source>
</reference>
<dbReference type="CDD" id="cd04301">
    <property type="entry name" value="NAT_SF"/>
    <property type="match status" value="1"/>
</dbReference>
<evidence type="ECO:0000313" key="3">
    <source>
        <dbReference type="Proteomes" id="UP000033546"/>
    </source>
</evidence>
<dbReference type="AlphaFoldDB" id="A0A0F3N6F6"/>
<dbReference type="Pfam" id="PF00583">
    <property type="entry name" value="Acetyltransf_1"/>
    <property type="match status" value="1"/>
</dbReference>
<name>A0A0F3N6F6_9RICK</name>
<sequence>MENKHISSLVTSNLKNYMIHTMQTSNLEIYYFQNITLTINDSRSSLLNFAFHDSTTNECNEQAIIEVLKFLKKRNIDATWPVDSHMKKLKLALEKLGLISVSLPKKALANIKDYIMPSIKGPDITLDIVNSQEKLLELDNIALRVFFSHKNEVATFLRGLANHHDINNSRLKFFLTKCDNVKVGICGMYVQDKVVGFYSDGVLPEYRNKGIASQMVLERIKIAKNQYNCSYAVAQCMKPSVNLYRRLGFKMLGNLSLYTSFV</sequence>
<evidence type="ECO:0000259" key="1">
    <source>
        <dbReference type="PROSITE" id="PS51186"/>
    </source>
</evidence>
<dbReference type="RefSeq" id="WP_045805065.1">
    <property type="nucleotide sequence ID" value="NZ_LANU01000003.1"/>
</dbReference>
<protein>
    <submittedName>
        <fullName evidence="2">Acetyltransferase family protein</fullName>
    </submittedName>
</protein>
<dbReference type="GO" id="GO:0016747">
    <property type="term" value="F:acyltransferase activity, transferring groups other than amino-acyl groups"/>
    <property type="evidence" value="ECO:0007669"/>
    <property type="project" value="InterPro"/>
</dbReference>
<dbReference type="EMBL" id="LANU01000003">
    <property type="protein sequence ID" value="KJV63311.1"/>
    <property type="molecule type" value="Genomic_DNA"/>
</dbReference>
<proteinExistence type="predicted"/>
<dbReference type="PATRIC" id="fig|1359167.3.peg.731"/>